<dbReference type="InterPro" id="IPR011010">
    <property type="entry name" value="DNA_brk_join_enz"/>
</dbReference>
<dbReference type="GO" id="GO:0015074">
    <property type="term" value="P:DNA integration"/>
    <property type="evidence" value="ECO:0007669"/>
    <property type="project" value="InterPro"/>
</dbReference>
<accession>A0A6P2D6I1</accession>
<proteinExistence type="predicted"/>
<evidence type="ECO:0000256" key="1">
    <source>
        <dbReference type="ARBA" id="ARBA00023172"/>
    </source>
</evidence>
<evidence type="ECO:0000259" key="2">
    <source>
        <dbReference type="PROSITE" id="PS51898"/>
    </source>
</evidence>
<keyword evidence="4" id="KW-1185">Reference proteome</keyword>
<dbReference type="SUPFAM" id="SSF56349">
    <property type="entry name" value="DNA breaking-rejoining enzymes"/>
    <property type="match status" value="1"/>
</dbReference>
<dbReference type="Proteomes" id="UP000464178">
    <property type="component" value="Chromosome"/>
</dbReference>
<dbReference type="GO" id="GO:0006310">
    <property type="term" value="P:DNA recombination"/>
    <property type="evidence" value="ECO:0007669"/>
    <property type="project" value="UniProtKB-KW"/>
</dbReference>
<dbReference type="PROSITE" id="PS51898">
    <property type="entry name" value="TYR_RECOMBINASE"/>
    <property type="match status" value="1"/>
</dbReference>
<protein>
    <recommendedName>
        <fullName evidence="2">Tyr recombinase domain-containing protein</fullName>
    </recommendedName>
</protein>
<keyword evidence="1" id="KW-0233">DNA recombination</keyword>
<dbReference type="Gene3D" id="1.10.443.10">
    <property type="entry name" value="Intergrase catalytic core"/>
    <property type="match status" value="1"/>
</dbReference>
<dbReference type="EMBL" id="LR593886">
    <property type="protein sequence ID" value="VTR95072.1"/>
    <property type="molecule type" value="Genomic_DNA"/>
</dbReference>
<dbReference type="GO" id="GO:0003677">
    <property type="term" value="F:DNA binding"/>
    <property type="evidence" value="ECO:0007669"/>
    <property type="project" value="InterPro"/>
</dbReference>
<gene>
    <name evidence="3" type="ORF">SOIL9_26420</name>
</gene>
<dbReference type="InterPro" id="IPR013762">
    <property type="entry name" value="Integrase-like_cat_sf"/>
</dbReference>
<sequence>MLDATRASERVYRRTMTGEDRYHLYLTAFATGFRLSELAALTPAHFRLEAEPPTVALPGKTAKNKKSVRPPLPPTVASALRAYLVGKPAKERIWAGKWTDSAAGMLKFDLEAAGVPYEVETPAGKEYADFHALRHTFVLSLAATGAGTKELQTLARHSDPRLTLNVYAHARSAALVEAVGRLQIPGAARPPPRSPT</sequence>
<dbReference type="InterPro" id="IPR002104">
    <property type="entry name" value="Integrase_catalytic"/>
</dbReference>
<feature type="domain" description="Tyr recombinase" evidence="2">
    <location>
        <begin position="1"/>
        <end position="180"/>
    </location>
</feature>
<organism evidence="3 4">
    <name type="scientific">Gemmata massiliana</name>
    <dbReference type="NCBI Taxonomy" id="1210884"/>
    <lineage>
        <taxon>Bacteria</taxon>
        <taxon>Pseudomonadati</taxon>
        <taxon>Planctomycetota</taxon>
        <taxon>Planctomycetia</taxon>
        <taxon>Gemmatales</taxon>
        <taxon>Gemmataceae</taxon>
        <taxon>Gemmata</taxon>
    </lineage>
</organism>
<reference evidence="3 4" key="1">
    <citation type="submission" date="2019-05" db="EMBL/GenBank/DDBJ databases">
        <authorList>
            <consortium name="Science for Life Laboratories"/>
        </authorList>
    </citation>
    <scope>NUCLEOTIDE SEQUENCE [LARGE SCALE GENOMIC DNA]</scope>
    <source>
        <strain evidence="3">Soil9</strain>
    </source>
</reference>
<name>A0A6P2D6I1_9BACT</name>
<dbReference type="AlphaFoldDB" id="A0A6P2D6I1"/>
<evidence type="ECO:0000313" key="4">
    <source>
        <dbReference type="Proteomes" id="UP000464178"/>
    </source>
</evidence>
<evidence type="ECO:0000313" key="3">
    <source>
        <dbReference type="EMBL" id="VTR95072.1"/>
    </source>
</evidence>
<dbReference type="Pfam" id="PF00589">
    <property type="entry name" value="Phage_integrase"/>
    <property type="match status" value="1"/>
</dbReference>
<dbReference type="KEGG" id="gms:SOIL9_26420"/>